<reference evidence="3" key="1">
    <citation type="journal article" date="2022" name="ISME J.">
        <title>Genetic and phylogenetic analysis of dissimilatory iodate-reducing bacteria identifies potential niches across the world's oceans.</title>
        <authorList>
            <person name="Reyes-Umana V."/>
            <person name="Henning Z."/>
            <person name="Lee K."/>
            <person name="Barnum T.P."/>
            <person name="Coates J.D."/>
        </authorList>
    </citation>
    <scope>NUCLEOTIDE SEQUENCE [LARGE SCALE GENOMIC DNA]</scope>
    <source>
        <strain evidence="3">IR12</strain>
    </source>
</reference>
<comment type="caution">
    <text evidence="2">The sequence shown here is derived from an EMBL/GenBank/DDBJ whole genome shotgun (WGS) entry which is preliminary data.</text>
</comment>
<name>A0A944DG35_DENI1</name>
<dbReference type="Proteomes" id="UP000694660">
    <property type="component" value="Unassembled WGS sequence"/>
</dbReference>
<sequence>MPRFIAPLAAILLSLALAACSRTPPEQAIREAVGRIEQGIAAHQNAAVRAELAEAFRGGPADDPGRLDKAGVQRLLAGYFLRYKHIGVVVTGVTVEPLAHADDQAWSDASVLLTGADGLIPEAGRHYRVRGLWVREGSDWRLRELHWE</sequence>
<dbReference type="RefSeq" id="WP_214363634.1">
    <property type="nucleotide sequence ID" value="NZ_JAEKFT010000036.1"/>
</dbReference>
<protein>
    <recommendedName>
        <fullName evidence="4">Nuclear transport factor 2 family protein</fullName>
    </recommendedName>
</protein>
<keyword evidence="1" id="KW-0732">Signal</keyword>
<evidence type="ECO:0000313" key="3">
    <source>
        <dbReference type="Proteomes" id="UP000694660"/>
    </source>
</evidence>
<feature type="chain" id="PRO_5037911516" description="Nuclear transport factor 2 family protein" evidence="1">
    <location>
        <begin position="19"/>
        <end position="148"/>
    </location>
</feature>
<evidence type="ECO:0000256" key="1">
    <source>
        <dbReference type="SAM" id="SignalP"/>
    </source>
</evidence>
<evidence type="ECO:0000313" key="2">
    <source>
        <dbReference type="EMBL" id="MBT0963703.1"/>
    </source>
</evidence>
<dbReference type="InterPro" id="IPR032710">
    <property type="entry name" value="NTF2-like_dom_sf"/>
</dbReference>
<evidence type="ECO:0008006" key="4">
    <source>
        <dbReference type="Google" id="ProtNLM"/>
    </source>
</evidence>
<feature type="signal peptide" evidence="1">
    <location>
        <begin position="1"/>
        <end position="18"/>
    </location>
</feature>
<dbReference type="EMBL" id="JAEKFT010000036">
    <property type="protein sequence ID" value="MBT0963703.1"/>
    <property type="molecule type" value="Genomic_DNA"/>
</dbReference>
<dbReference type="PROSITE" id="PS51257">
    <property type="entry name" value="PROKAR_LIPOPROTEIN"/>
    <property type="match status" value="1"/>
</dbReference>
<organism evidence="2 3">
    <name type="scientific">Denitromonas iodatirespirans</name>
    <dbReference type="NCBI Taxonomy" id="2795389"/>
    <lineage>
        <taxon>Bacteria</taxon>
        <taxon>Pseudomonadati</taxon>
        <taxon>Pseudomonadota</taxon>
        <taxon>Betaproteobacteria</taxon>
        <taxon>Rhodocyclales</taxon>
        <taxon>Zoogloeaceae</taxon>
        <taxon>Denitromonas</taxon>
    </lineage>
</organism>
<dbReference type="AlphaFoldDB" id="A0A944DG35"/>
<gene>
    <name evidence="2" type="ORF">I8J34_21190</name>
</gene>
<accession>A0A944DG35</accession>
<dbReference type="SUPFAM" id="SSF54427">
    <property type="entry name" value="NTF2-like"/>
    <property type="match status" value="1"/>
</dbReference>
<keyword evidence="3" id="KW-1185">Reference proteome</keyword>
<proteinExistence type="predicted"/>